<organism evidence="1 2">
    <name type="scientific">Cetraspora pellucida</name>
    <dbReference type="NCBI Taxonomy" id="1433469"/>
    <lineage>
        <taxon>Eukaryota</taxon>
        <taxon>Fungi</taxon>
        <taxon>Fungi incertae sedis</taxon>
        <taxon>Mucoromycota</taxon>
        <taxon>Glomeromycotina</taxon>
        <taxon>Glomeromycetes</taxon>
        <taxon>Diversisporales</taxon>
        <taxon>Gigasporaceae</taxon>
        <taxon>Cetraspora</taxon>
    </lineage>
</organism>
<sequence length="68" mass="7665">NDQVPDQVINISSQLEETALSKIDQLIESLNEPINNSISILEEELDEQNPLTKIKEDLMQTLESQKAS</sequence>
<reference evidence="1" key="1">
    <citation type="submission" date="2021-06" db="EMBL/GenBank/DDBJ databases">
        <authorList>
            <person name="Kallberg Y."/>
            <person name="Tangrot J."/>
            <person name="Rosling A."/>
        </authorList>
    </citation>
    <scope>NUCLEOTIDE SEQUENCE</scope>
    <source>
        <strain evidence="1">FL966</strain>
    </source>
</reference>
<dbReference type="EMBL" id="CAJVQA010050925">
    <property type="protein sequence ID" value="CAG8821842.1"/>
    <property type="molecule type" value="Genomic_DNA"/>
</dbReference>
<name>A0A9N9PFQ3_9GLOM</name>
<dbReference type="Proteomes" id="UP000789759">
    <property type="component" value="Unassembled WGS sequence"/>
</dbReference>
<comment type="caution">
    <text evidence="1">The sequence shown here is derived from an EMBL/GenBank/DDBJ whole genome shotgun (WGS) entry which is preliminary data.</text>
</comment>
<evidence type="ECO:0000313" key="2">
    <source>
        <dbReference type="Proteomes" id="UP000789759"/>
    </source>
</evidence>
<evidence type="ECO:0000313" key="1">
    <source>
        <dbReference type="EMBL" id="CAG8821842.1"/>
    </source>
</evidence>
<dbReference type="OrthoDB" id="2488304at2759"/>
<proteinExistence type="predicted"/>
<protein>
    <submittedName>
        <fullName evidence="1">7940_t:CDS:1</fullName>
    </submittedName>
</protein>
<dbReference type="AlphaFoldDB" id="A0A9N9PFQ3"/>
<gene>
    <name evidence="1" type="ORF">CPELLU_LOCUS19762</name>
</gene>
<feature type="non-terminal residue" evidence="1">
    <location>
        <position position="1"/>
    </location>
</feature>
<accession>A0A9N9PFQ3</accession>
<keyword evidence="2" id="KW-1185">Reference proteome</keyword>